<evidence type="ECO:0000313" key="2">
    <source>
        <dbReference type="EMBL" id="MFC4411798.1"/>
    </source>
</evidence>
<organism evidence="2 3">
    <name type="scientific">Chungangia koreensis</name>
    <dbReference type="NCBI Taxonomy" id="752657"/>
    <lineage>
        <taxon>Bacteria</taxon>
        <taxon>Bacillati</taxon>
        <taxon>Bacillota</taxon>
        <taxon>Bacilli</taxon>
        <taxon>Lactobacillales</taxon>
        <taxon>Chungangia</taxon>
    </lineage>
</organism>
<dbReference type="Gene3D" id="3.40.630.30">
    <property type="match status" value="1"/>
</dbReference>
<gene>
    <name evidence="2" type="ORF">ACFOZY_15515</name>
</gene>
<keyword evidence="2" id="KW-0808">Transferase</keyword>
<dbReference type="Proteomes" id="UP001595817">
    <property type="component" value="Unassembled WGS sequence"/>
</dbReference>
<feature type="domain" description="N-acetyltransferase" evidence="1">
    <location>
        <begin position="1"/>
        <end position="143"/>
    </location>
</feature>
<dbReference type="EMBL" id="JBHSEC010000022">
    <property type="protein sequence ID" value="MFC4411798.1"/>
    <property type="molecule type" value="Genomic_DNA"/>
</dbReference>
<keyword evidence="2" id="KW-0012">Acyltransferase</keyword>
<accession>A0ABV8X960</accession>
<dbReference type="GO" id="GO:0016746">
    <property type="term" value="F:acyltransferase activity"/>
    <property type="evidence" value="ECO:0007669"/>
    <property type="project" value="UniProtKB-KW"/>
</dbReference>
<protein>
    <submittedName>
        <fullName evidence="2">GNAT family N-acetyltransferase</fullName>
        <ecNumber evidence="2">2.3.-.-</ecNumber>
    </submittedName>
</protein>
<keyword evidence="3" id="KW-1185">Reference proteome</keyword>
<dbReference type="InterPro" id="IPR000182">
    <property type="entry name" value="GNAT_dom"/>
</dbReference>
<dbReference type="Pfam" id="PF00583">
    <property type="entry name" value="Acetyltransf_1"/>
    <property type="match status" value="1"/>
</dbReference>
<dbReference type="RefSeq" id="WP_378157148.1">
    <property type="nucleotide sequence ID" value="NZ_JBHSEC010000022.1"/>
</dbReference>
<dbReference type="EC" id="2.3.-.-" evidence="2"/>
<sequence>MEYKLYTEIPESKIMDGILKIHQEIFEDTTLPEKAESKEKILFFVAVEDGRVAGYKIGYEVTDDHFYSWYGAVNPEDRGKGIATELMKRQHTYLKDIGYKIVSTKTRNKWREMLILNIKHGFDVMETFVDGDGIHRIVLEKQL</sequence>
<reference evidence="3" key="1">
    <citation type="journal article" date="2019" name="Int. J. Syst. Evol. Microbiol.">
        <title>The Global Catalogue of Microorganisms (GCM) 10K type strain sequencing project: providing services to taxonomists for standard genome sequencing and annotation.</title>
        <authorList>
            <consortium name="The Broad Institute Genomics Platform"/>
            <consortium name="The Broad Institute Genome Sequencing Center for Infectious Disease"/>
            <person name="Wu L."/>
            <person name="Ma J."/>
        </authorList>
    </citation>
    <scope>NUCLEOTIDE SEQUENCE [LARGE SCALE GENOMIC DNA]</scope>
    <source>
        <strain evidence="3">CCUG 59778</strain>
    </source>
</reference>
<dbReference type="PROSITE" id="PS51186">
    <property type="entry name" value="GNAT"/>
    <property type="match status" value="1"/>
</dbReference>
<evidence type="ECO:0000259" key="1">
    <source>
        <dbReference type="PROSITE" id="PS51186"/>
    </source>
</evidence>
<comment type="caution">
    <text evidence="2">The sequence shown here is derived from an EMBL/GenBank/DDBJ whole genome shotgun (WGS) entry which is preliminary data.</text>
</comment>
<evidence type="ECO:0000313" key="3">
    <source>
        <dbReference type="Proteomes" id="UP001595817"/>
    </source>
</evidence>
<dbReference type="InterPro" id="IPR016181">
    <property type="entry name" value="Acyl_CoA_acyltransferase"/>
</dbReference>
<dbReference type="CDD" id="cd04301">
    <property type="entry name" value="NAT_SF"/>
    <property type="match status" value="1"/>
</dbReference>
<proteinExistence type="predicted"/>
<name>A0ABV8X960_9LACT</name>
<dbReference type="SUPFAM" id="SSF55729">
    <property type="entry name" value="Acyl-CoA N-acyltransferases (Nat)"/>
    <property type="match status" value="1"/>
</dbReference>